<dbReference type="AlphaFoldDB" id="A8RKE8"/>
<dbReference type="EMBL" id="ABCC02000015">
    <property type="protein sequence ID" value="EDP18421.1"/>
    <property type="molecule type" value="Genomic_DNA"/>
</dbReference>
<proteinExistence type="predicted"/>
<accession>A8RKE8</accession>
<sequence length="45" mass="5309">MDYTQAGACLYRAYNLFQLPLQFNLLYIILNLYGLFHNVPLQDNL</sequence>
<comment type="caution">
    <text evidence="1">The sequence shown here is derived from an EMBL/GenBank/DDBJ whole genome shotgun (WGS) entry which is preliminary data.</text>
</comment>
<reference evidence="1 2" key="2">
    <citation type="submission" date="2007-09" db="EMBL/GenBank/DDBJ databases">
        <title>Draft genome sequence of Clostridium bolteae (ATCC BAA-613).</title>
        <authorList>
            <person name="Sudarsanam P."/>
            <person name="Ley R."/>
            <person name="Guruge J."/>
            <person name="Turnbaugh P.J."/>
            <person name="Mahowald M."/>
            <person name="Liep D."/>
            <person name="Gordon J."/>
        </authorList>
    </citation>
    <scope>NUCLEOTIDE SEQUENCE [LARGE SCALE GENOMIC DNA]</scope>
    <source>
        <strain evidence="2">ATCC BAA-613 / DSM 15670 / CCUG 46953 / JCM 12243 / WAL 16351</strain>
    </source>
</reference>
<evidence type="ECO:0000313" key="1">
    <source>
        <dbReference type="EMBL" id="EDP18421.1"/>
    </source>
</evidence>
<organism evidence="1 2">
    <name type="scientific">Enterocloster bolteae (strain ATCC BAA-613 / DSM 15670 / CCUG 46953 / JCM 12243 / WAL 16351)</name>
    <name type="common">Clostridium bolteae</name>
    <dbReference type="NCBI Taxonomy" id="411902"/>
    <lineage>
        <taxon>Bacteria</taxon>
        <taxon>Bacillati</taxon>
        <taxon>Bacillota</taxon>
        <taxon>Clostridia</taxon>
        <taxon>Lachnospirales</taxon>
        <taxon>Lachnospiraceae</taxon>
        <taxon>Enterocloster</taxon>
    </lineage>
</organism>
<reference evidence="1 2" key="1">
    <citation type="submission" date="2007-08" db="EMBL/GenBank/DDBJ databases">
        <authorList>
            <person name="Fulton L."/>
            <person name="Clifton S."/>
            <person name="Fulton B."/>
            <person name="Xu J."/>
            <person name="Minx P."/>
            <person name="Pepin K.H."/>
            <person name="Johnson M."/>
            <person name="Thiruvilangam P."/>
            <person name="Bhonagiri V."/>
            <person name="Nash W.E."/>
            <person name="Mardis E.R."/>
            <person name="Wilson R.K."/>
        </authorList>
    </citation>
    <scope>NUCLEOTIDE SEQUENCE [LARGE SCALE GENOMIC DNA]</scope>
    <source>
        <strain evidence="2">ATCC BAA-613 / DSM 15670 / CCUG 46953 / JCM 12243 / WAL 16351</strain>
    </source>
</reference>
<dbReference type="PaxDb" id="411902-CLOBOL_01292"/>
<evidence type="ECO:0000313" key="2">
    <source>
        <dbReference type="Proteomes" id="UP000005396"/>
    </source>
</evidence>
<name>A8RKE8_ENTBW</name>
<gene>
    <name evidence="1" type="ORF">CLOBOL_01292</name>
</gene>
<dbReference type="HOGENOM" id="CLU_3197998_0_0_9"/>
<protein>
    <submittedName>
        <fullName evidence="1">Uncharacterized protein</fullName>
    </submittedName>
</protein>
<dbReference type="Proteomes" id="UP000005396">
    <property type="component" value="Unassembled WGS sequence"/>
</dbReference>